<proteinExistence type="predicted"/>
<dbReference type="SUPFAM" id="SSF55008">
    <property type="entry name" value="HMA, heavy metal-associated domain"/>
    <property type="match status" value="1"/>
</dbReference>
<dbReference type="InterPro" id="IPR036163">
    <property type="entry name" value="HMA_dom_sf"/>
</dbReference>
<dbReference type="CDD" id="cd00371">
    <property type="entry name" value="HMA"/>
    <property type="match status" value="1"/>
</dbReference>
<evidence type="ECO:0000259" key="2">
    <source>
        <dbReference type="PROSITE" id="PS50846"/>
    </source>
</evidence>
<dbReference type="EMBL" id="SZQL01000015">
    <property type="protein sequence ID" value="TKK66322.1"/>
    <property type="molecule type" value="Genomic_DNA"/>
</dbReference>
<feature type="signal peptide" evidence="1">
    <location>
        <begin position="1"/>
        <end position="22"/>
    </location>
</feature>
<dbReference type="Proteomes" id="UP000305848">
    <property type="component" value="Unassembled WGS sequence"/>
</dbReference>
<dbReference type="RefSeq" id="WP_137263054.1">
    <property type="nucleotide sequence ID" value="NZ_SZQL01000015.1"/>
</dbReference>
<feature type="chain" id="PRO_5020348723" evidence="1">
    <location>
        <begin position="23"/>
        <end position="121"/>
    </location>
</feature>
<gene>
    <name evidence="3" type="ORF">FC093_17205</name>
</gene>
<sequence length="121" mass="13355">MKTLKALIVALAALLVFQTVNAQSDKSQRTIGIKTQILNVNGTCGMCKKRIESAAWSVAGVKSAIWDEDTKKLIVKYDLFKKQAFENVANKIALVGHDNQIVKASDTSYNALPDCCHYRHS</sequence>
<protein>
    <submittedName>
        <fullName evidence="3">Cation transporter</fullName>
    </submittedName>
</protein>
<comment type="caution">
    <text evidence="3">The sequence shown here is derived from an EMBL/GenBank/DDBJ whole genome shotgun (WGS) entry which is preliminary data.</text>
</comment>
<dbReference type="GO" id="GO:0046872">
    <property type="term" value="F:metal ion binding"/>
    <property type="evidence" value="ECO:0007669"/>
    <property type="project" value="InterPro"/>
</dbReference>
<dbReference type="Gene3D" id="3.30.70.100">
    <property type="match status" value="1"/>
</dbReference>
<dbReference type="PROSITE" id="PS50846">
    <property type="entry name" value="HMA_2"/>
    <property type="match status" value="1"/>
</dbReference>
<organism evidence="3 4">
    <name type="scientific">Ilyomonas limi</name>
    <dbReference type="NCBI Taxonomy" id="2575867"/>
    <lineage>
        <taxon>Bacteria</taxon>
        <taxon>Pseudomonadati</taxon>
        <taxon>Bacteroidota</taxon>
        <taxon>Chitinophagia</taxon>
        <taxon>Chitinophagales</taxon>
        <taxon>Chitinophagaceae</taxon>
        <taxon>Ilyomonas</taxon>
    </lineage>
</organism>
<evidence type="ECO:0000313" key="3">
    <source>
        <dbReference type="EMBL" id="TKK66322.1"/>
    </source>
</evidence>
<evidence type="ECO:0000313" key="4">
    <source>
        <dbReference type="Proteomes" id="UP000305848"/>
    </source>
</evidence>
<dbReference type="Pfam" id="PF00403">
    <property type="entry name" value="HMA"/>
    <property type="match status" value="1"/>
</dbReference>
<keyword evidence="1" id="KW-0732">Signal</keyword>
<dbReference type="AlphaFoldDB" id="A0A4U3KVE9"/>
<reference evidence="3 4" key="1">
    <citation type="submission" date="2019-05" db="EMBL/GenBank/DDBJ databases">
        <title>Panacibacter sp. strain 17mud1-8 Genome sequencing and assembly.</title>
        <authorList>
            <person name="Chhetri G."/>
        </authorList>
    </citation>
    <scope>NUCLEOTIDE SEQUENCE [LARGE SCALE GENOMIC DNA]</scope>
    <source>
        <strain evidence="3 4">17mud1-8</strain>
    </source>
</reference>
<name>A0A4U3KVE9_9BACT</name>
<accession>A0A4U3KVE9</accession>
<feature type="domain" description="HMA" evidence="2">
    <location>
        <begin position="33"/>
        <end position="100"/>
    </location>
</feature>
<dbReference type="InterPro" id="IPR006121">
    <property type="entry name" value="HMA_dom"/>
</dbReference>
<evidence type="ECO:0000256" key="1">
    <source>
        <dbReference type="SAM" id="SignalP"/>
    </source>
</evidence>
<dbReference type="OrthoDB" id="5513217at2"/>
<keyword evidence="4" id="KW-1185">Reference proteome</keyword>